<name>A0A3N0V8X9_9GAMM</name>
<evidence type="ECO:0000313" key="5">
    <source>
        <dbReference type="Proteomes" id="UP000282106"/>
    </source>
</evidence>
<dbReference type="InterPro" id="IPR004843">
    <property type="entry name" value="Calcineurin-like_PHP"/>
</dbReference>
<evidence type="ECO:0000256" key="2">
    <source>
        <dbReference type="SAM" id="MobiDB-lite"/>
    </source>
</evidence>
<dbReference type="Proteomes" id="UP000282106">
    <property type="component" value="Unassembled WGS sequence"/>
</dbReference>
<protein>
    <submittedName>
        <fullName evidence="4">Metallophosphoesterase family protein</fullName>
    </submittedName>
</protein>
<dbReference type="AlphaFoldDB" id="A0A3N0V8X9"/>
<keyword evidence="1" id="KW-0732">Signal</keyword>
<comment type="caution">
    <text evidence="4">The sequence shown here is derived from an EMBL/GenBank/DDBJ whole genome shotgun (WGS) entry which is preliminary data.</text>
</comment>
<dbReference type="PANTHER" id="PTHR45867:SF3">
    <property type="entry name" value="ACID PHOSPHATASE TYPE 7"/>
    <property type="match status" value="1"/>
</dbReference>
<dbReference type="PANTHER" id="PTHR45867">
    <property type="entry name" value="PURPLE ACID PHOSPHATASE"/>
    <property type="match status" value="1"/>
</dbReference>
<dbReference type="RefSeq" id="WP_123212096.1">
    <property type="nucleotide sequence ID" value="NZ_RJVO01000005.1"/>
</dbReference>
<dbReference type="Gene3D" id="2.60.120.260">
    <property type="entry name" value="Galactose-binding domain-like"/>
    <property type="match status" value="1"/>
</dbReference>
<dbReference type="SUPFAM" id="SSF49363">
    <property type="entry name" value="Purple acid phosphatase, N-terminal domain"/>
    <property type="match status" value="1"/>
</dbReference>
<dbReference type="SUPFAM" id="SSF56300">
    <property type="entry name" value="Metallo-dependent phosphatases"/>
    <property type="match status" value="1"/>
</dbReference>
<reference evidence="4 5" key="1">
    <citation type="submission" date="2018-10" db="EMBL/GenBank/DDBJ databases">
        <authorList>
            <person name="Chen W.-M."/>
        </authorList>
    </citation>
    <scope>NUCLEOTIDE SEQUENCE [LARGE SCALE GENOMIC DNA]</scope>
    <source>
        <strain evidence="4 5">THS-13</strain>
    </source>
</reference>
<feature type="region of interest" description="Disordered" evidence="2">
    <location>
        <begin position="760"/>
        <end position="789"/>
    </location>
</feature>
<evidence type="ECO:0000256" key="1">
    <source>
        <dbReference type="ARBA" id="ARBA00022729"/>
    </source>
</evidence>
<dbReference type="GO" id="GO:0046872">
    <property type="term" value="F:metal ion binding"/>
    <property type="evidence" value="ECO:0007669"/>
    <property type="project" value="InterPro"/>
</dbReference>
<keyword evidence="5" id="KW-1185">Reference proteome</keyword>
<feature type="domain" description="Calcineurin-like phosphoesterase" evidence="3">
    <location>
        <begin position="153"/>
        <end position="358"/>
    </location>
</feature>
<dbReference type="Gene3D" id="3.60.21.10">
    <property type="match status" value="1"/>
</dbReference>
<dbReference type="EMBL" id="RJVO01000005">
    <property type="protein sequence ID" value="ROH89074.1"/>
    <property type="molecule type" value="Genomic_DNA"/>
</dbReference>
<gene>
    <name evidence="4" type="ORF">ED208_11720</name>
</gene>
<dbReference type="GO" id="GO:0003993">
    <property type="term" value="F:acid phosphatase activity"/>
    <property type="evidence" value="ECO:0007669"/>
    <property type="project" value="InterPro"/>
</dbReference>
<dbReference type="InterPro" id="IPR029052">
    <property type="entry name" value="Metallo-depent_PP-like"/>
</dbReference>
<organism evidence="4 5">
    <name type="scientific">Stagnimonas aquatica</name>
    <dbReference type="NCBI Taxonomy" id="2689987"/>
    <lineage>
        <taxon>Bacteria</taxon>
        <taxon>Pseudomonadati</taxon>
        <taxon>Pseudomonadota</taxon>
        <taxon>Gammaproteobacteria</taxon>
        <taxon>Nevskiales</taxon>
        <taxon>Nevskiaceae</taxon>
        <taxon>Stagnimonas</taxon>
    </lineage>
</organism>
<sequence>MSTLKVLSLSTLLLLSACGPGSKPEGTEPAPGKPPVLVEPLSGFLVNPYLQNPGPDRMTVMFEPQPESIGETMAVDYRELGGADYQRVSAQAESIPRNLDAGSDTGLAVYAARLSGLRSNTVYEYRVTTAAGTTPALRFKTWPAEGDGVVQGRFLVISDVQANHPEWLPRIFEQGVIPRDCGGKALNCIEQFAGIIITGDLVNDGDDLNQWRNEYFKGGDSLFRYLPQLMIIGNHDYALANYLYYAAPPSNGTLGNEEEWYRLDYLNFRFLGLQSNVTVQGAAQSVLAQSTWFASELLKASGNDKPDYLFVGIHAPCKSELWLDGESPLTCGFVRQLEAYSQQTGVLSAHLFGHTHGYSRGQSRDVPHLWMNAAAAGGNIDDFGDYAQADYDEFESTWDEYGYSVLEFSTQGTPEIRSVRRAGGDDHGDLANGFTAETDRDSFVIGGDNQAPAQPKALTPLGQQQTADVLLHADYSDADGDALHEAHWQLRRAAGSYALPLIDEWGNETRARNDWFRVNLNAGVDLRYWRVPFLEAGDYCWRVRYRDARLAWSAFSEDACFSVADVVVSDNLLVNGDAESGTEGWELQQGAFESLNSLTALPALLRATPGACGLGLPSQGLHWFVVGGCVALDAVVDPESENEFGYSIVSQTVPLTAQAAEVAAGQALAVLRADLANNLIDNDVPAARLRVLDASGKELMVSKPITTQSAGWQQKTTSLLLPPEAAALRVELTGLRQGGAEGDAYFDNVRLNIVRSPLARPAHDPAAPKLSPGNGMALRPKKTIQAQSY</sequence>
<accession>A0A3N0V8X9</accession>
<proteinExistence type="predicted"/>
<dbReference type="Pfam" id="PF00149">
    <property type="entry name" value="Metallophos"/>
    <property type="match status" value="1"/>
</dbReference>
<evidence type="ECO:0000259" key="3">
    <source>
        <dbReference type="Pfam" id="PF00149"/>
    </source>
</evidence>
<dbReference type="InParanoid" id="A0A3N0V8X9"/>
<evidence type="ECO:0000313" key="4">
    <source>
        <dbReference type="EMBL" id="ROH89074.1"/>
    </source>
</evidence>
<dbReference type="PROSITE" id="PS51257">
    <property type="entry name" value="PROKAR_LIPOPROTEIN"/>
    <property type="match status" value="1"/>
</dbReference>
<dbReference type="InterPro" id="IPR008963">
    <property type="entry name" value="Purple_acid_Pase-like_N"/>
</dbReference>